<evidence type="ECO:0000256" key="6">
    <source>
        <dbReference type="ARBA" id="ARBA00022553"/>
    </source>
</evidence>
<name>A0A8J1XLC4_OWEFU</name>
<evidence type="ECO:0000256" key="18">
    <source>
        <dbReference type="SAM" id="MobiDB-lite"/>
    </source>
</evidence>
<dbReference type="FunFam" id="3.30.2160.10:FF:000004">
    <property type="entry name" value="probable E3 ubiquitin-protein ligase HERC4 isoform X1"/>
    <property type="match status" value="1"/>
</dbReference>
<accession>A0A8J1XLC4</accession>
<dbReference type="InterPro" id="IPR035983">
    <property type="entry name" value="Hect_E3_ubiquitin_ligase"/>
</dbReference>
<dbReference type="GO" id="GO:0006511">
    <property type="term" value="P:ubiquitin-dependent protein catabolic process"/>
    <property type="evidence" value="ECO:0007669"/>
    <property type="project" value="UniProtKB-ARBA"/>
</dbReference>
<protein>
    <recommendedName>
        <fullName evidence="15">Ubiquitin-protein ligase E3A</fullName>
        <ecNumber evidence="4">2.3.2.26</ecNumber>
    </recommendedName>
    <alternativeName>
        <fullName evidence="17">HECT-type ubiquitin transferase E3A</fullName>
    </alternativeName>
    <alternativeName>
        <fullName evidence="16">Oncogenic protein-associated protein E6-AP</fullName>
    </alternativeName>
</protein>
<dbReference type="SMART" id="SM00119">
    <property type="entry name" value="HECTc"/>
    <property type="match status" value="1"/>
</dbReference>
<dbReference type="GO" id="GO:0005634">
    <property type="term" value="C:nucleus"/>
    <property type="evidence" value="ECO:0007669"/>
    <property type="project" value="UniProtKB-SubCell"/>
</dbReference>
<dbReference type="GO" id="GO:0000502">
    <property type="term" value="C:proteasome complex"/>
    <property type="evidence" value="ECO:0007669"/>
    <property type="project" value="UniProtKB-KW"/>
</dbReference>
<dbReference type="Gene3D" id="3.30.2160.10">
    <property type="entry name" value="Hect, E3 ligase catalytic domain"/>
    <property type="match status" value="1"/>
</dbReference>
<dbReference type="GO" id="GO:0061630">
    <property type="term" value="F:ubiquitin protein ligase activity"/>
    <property type="evidence" value="ECO:0007669"/>
    <property type="project" value="UniProtKB-EC"/>
</dbReference>
<keyword evidence="12" id="KW-0647">Proteasome</keyword>
<dbReference type="PANTHER" id="PTHR45700">
    <property type="entry name" value="UBIQUITIN-PROTEIN LIGASE E3C"/>
    <property type="match status" value="1"/>
</dbReference>
<dbReference type="GO" id="GO:0030518">
    <property type="term" value="P:nuclear receptor-mediated steroid hormone signaling pathway"/>
    <property type="evidence" value="ECO:0007669"/>
    <property type="project" value="UniProtKB-ARBA"/>
</dbReference>
<evidence type="ECO:0000256" key="5">
    <source>
        <dbReference type="ARBA" id="ARBA00022490"/>
    </source>
</evidence>
<evidence type="ECO:0000256" key="13">
    <source>
        <dbReference type="ARBA" id="ARBA00023108"/>
    </source>
</evidence>
<dbReference type="PROSITE" id="PS50237">
    <property type="entry name" value="HECT"/>
    <property type="match status" value="1"/>
</dbReference>
<dbReference type="InterPro" id="IPR032353">
    <property type="entry name" value="AZUL"/>
</dbReference>
<dbReference type="GO" id="GO:0048513">
    <property type="term" value="P:animal organ development"/>
    <property type="evidence" value="ECO:0007669"/>
    <property type="project" value="UniProtKB-ARBA"/>
</dbReference>
<evidence type="ECO:0000313" key="19">
    <source>
        <dbReference type="EMBL" id="CAH1777303.1"/>
    </source>
</evidence>
<keyword evidence="13" id="KW-0090">Biological rhythms</keyword>
<dbReference type="AlphaFoldDB" id="A0A8J1XLC4"/>
<evidence type="ECO:0000256" key="11">
    <source>
        <dbReference type="ARBA" id="ARBA00022833"/>
    </source>
</evidence>
<dbReference type="CDD" id="cd00078">
    <property type="entry name" value="HECTc"/>
    <property type="match status" value="1"/>
</dbReference>
<evidence type="ECO:0000256" key="3">
    <source>
        <dbReference type="ARBA" id="ARBA00004496"/>
    </source>
</evidence>
<dbReference type="Proteomes" id="UP000749559">
    <property type="component" value="Unassembled WGS sequence"/>
</dbReference>
<feature type="compositionally biased region" description="Acidic residues" evidence="18">
    <location>
        <begin position="211"/>
        <end position="226"/>
    </location>
</feature>
<feature type="region of interest" description="Disordered" evidence="18">
    <location>
        <begin position="108"/>
        <end position="156"/>
    </location>
</feature>
<feature type="compositionally biased region" description="Polar residues" evidence="18">
    <location>
        <begin position="17"/>
        <end position="38"/>
    </location>
</feature>
<dbReference type="GO" id="GO:0008270">
    <property type="term" value="F:zinc ion binding"/>
    <property type="evidence" value="ECO:0007669"/>
    <property type="project" value="UniProtKB-KW"/>
</dbReference>
<dbReference type="SUPFAM" id="SSF56204">
    <property type="entry name" value="Hect, E3 ligase catalytic domain"/>
    <property type="match status" value="1"/>
</dbReference>
<keyword evidence="14" id="KW-0539">Nucleus</keyword>
<dbReference type="EC" id="2.3.2.26" evidence="4"/>
<evidence type="ECO:0000256" key="4">
    <source>
        <dbReference type="ARBA" id="ARBA00012485"/>
    </source>
</evidence>
<sequence length="956" mass="107158">MSSNDNQSEEREEGAQAANTDLSSSQAPSGKPQSQNSETMKRAAAKQLIEKYFFQLTEGCGDTSCSNKYCASSGQFYMKDLTRNQAGVQAIQLFKEKAPICEDTPTKIAKVPEKLSPDASTDSPSTSGASSSTKAPPIESAHKNKKTPSPPAKKETPYLTEAKVAAIIEECKATKNWSQLIRIIGSVFNNQESLELSFQIQPSKEEMNAQLEDEDKDKDESEEQTDCSDQSEPCTGKSNIPKSDTANLNSETSDVLKSESGKSVLSESEAVKNNPSGDSDDDLAGVKVRENVDTSANTTKTKAVVEDNSTTVDIEAVRRTFKELFSLPELPFQPSLINALIYLPRGGMQMDIQYHNAYERNPKILNIFLILMEIPCLHSPEFIEEAFPTLCKTIGLLPVAGQAHLARIWSKYPVDKLRSFLESLQQLITVKVITGQWSSMNIVNDCEAITSAVKVLKILYYACIYGGKMDTPVVLEREKSAAAAMEESIHDYLQGAVGRDKEQTTPKEDVLGKELGVNVLDCREPLIPYMEFVNEALNSDSIEMDKDYPYYKNNKFSFMNHSFILTTATKNLGMYFDNRIRMINERRTSMLQSLVHGGPSMPYLRIRIRRDHIIDDALVGLEMAAMDNPVDLKKQLYVEFEGEQGIDEGGVQKEFFQLVVEAIFNPDIGMFTYDEETRNFWFNSTSFENDGQFTLIGIVLGLAIYNNVILDIHFPAVVYRKLLGKLGTFEDLSDSHPTLAKSLRDLLEFEGDIEETYMYNFRIGYKDVFGQDLTHDLKEHGDEIPVTHKNKQEFVNLYADFLLNISCEKQFRAFKRGFHMVTDESPLKLLFRPEEVELLVCGSTNLDFNALEEAAEYDGGFDATSGTVKHFWEVVQGMCDDQKRLLLQFTTGSDRVPIGGLAKLKLIIARNGPDSERLPTAHTCFNVLLLPDYNNKEKLKERLLKAITHAKGFGML</sequence>
<comment type="subcellular location">
    <subcellularLocation>
        <location evidence="3">Cytoplasm</location>
    </subcellularLocation>
    <subcellularLocation>
        <location evidence="2">Nucleus</location>
    </subcellularLocation>
</comment>
<evidence type="ECO:0000256" key="2">
    <source>
        <dbReference type="ARBA" id="ARBA00004123"/>
    </source>
</evidence>
<dbReference type="GO" id="GO:0048731">
    <property type="term" value="P:system development"/>
    <property type="evidence" value="ECO:0007669"/>
    <property type="project" value="UniProtKB-ARBA"/>
</dbReference>
<dbReference type="Pfam" id="PF00632">
    <property type="entry name" value="HECT"/>
    <property type="match status" value="1"/>
</dbReference>
<dbReference type="GO" id="GO:0000209">
    <property type="term" value="P:protein polyubiquitination"/>
    <property type="evidence" value="ECO:0007669"/>
    <property type="project" value="InterPro"/>
</dbReference>
<keyword evidence="5" id="KW-0963">Cytoplasm</keyword>
<evidence type="ECO:0000256" key="12">
    <source>
        <dbReference type="ARBA" id="ARBA00022942"/>
    </source>
</evidence>
<evidence type="ECO:0000256" key="17">
    <source>
        <dbReference type="ARBA" id="ARBA00077264"/>
    </source>
</evidence>
<evidence type="ECO:0000256" key="10">
    <source>
        <dbReference type="ARBA" id="ARBA00022786"/>
    </source>
</evidence>
<dbReference type="Pfam" id="PF16558">
    <property type="entry name" value="AZUL"/>
    <property type="match status" value="1"/>
</dbReference>
<evidence type="ECO:0000313" key="20">
    <source>
        <dbReference type="Proteomes" id="UP000749559"/>
    </source>
</evidence>
<evidence type="ECO:0000256" key="1">
    <source>
        <dbReference type="ARBA" id="ARBA00000885"/>
    </source>
</evidence>
<keyword evidence="20" id="KW-1185">Reference proteome</keyword>
<dbReference type="FunFam" id="3.90.1750.10:FF:000008">
    <property type="entry name" value="Putative ubiquitin-protein ligase E3A"/>
    <property type="match status" value="1"/>
</dbReference>
<feature type="region of interest" description="Disordered" evidence="18">
    <location>
        <begin position="207"/>
        <end position="285"/>
    </location>
</feature>
<gene>
    <name evidence="19" type="ORF">OFUS_LOCUS4360</name>
</gene>
<dbReference type="OrthoDB" id="5981550at2759"/>
<dbReference type="FunFam" id="3.30.2410.10:FF:000003">
    <property type="entry name" value="probable E3 ubiquitin-protein ligase HERC4 isoform X1"/>
    <property type="match status" value="1"/>
</dbReference>
<feature type="compositionally biased region" description="Polar residues" evidence="18">
    <location>
        <begin position="261"/>
        <end position="277"/>
    </location>
</feature>
<comment type="catalytic activity">
    <reaction evidence="1">
        <text>S-ubiquitinyl-[E2 ubiquitin-conjugating enzyme]-L-cysteine + [acceptor protein]-L-lysine = [E2 ubiquitin-conjugating enzyme]-L-cysteine + N(6)-ubiquitinyl-[acceptor protein]-L-lysine.</text>
        <dbReference type="EC" id="2.3.2.26"/>
    </reaction>
</comment>
<evidence type="ECO:0000256" key="9">
    <source>
        <dbReference type="ARBA" id="ARBA00022771"/>
    </source>
</evidence>
<dbReference type="InterPro" id="IPR044611">
    <property type="entry name" value="E3A/B/C-like"/>
</dbReference>
<feature type="compositionally biased region" description="Low complexity" evidence="18">
    <location>
        <begin position="117"/>
        <end position="137"/>
    </location>
</feature>
<evidence type="ECO:0000256" key="7">
    <source>
        <dbReference type="ARBA" id="ARBA00022679"/>
    </source>
</evidence>
<dbReference type="GO" id="GO:0010604">
    <property type="term" value="P:positive regulation of macromolecule metabolic process"/>
    <property type="evidence" value="ECO:0007669"/>
    <property type="project" value="UniProtKB-ARBA"/>
</dbReference>
<feature type="region of interest" description="Disordered" evidence="18">
    <location>
        <begin position="1"/>
        <end position="42"/>
    </location>
</feature>
<reference evidence="19" key="1">
    <citation type="submission" date="2022-03" db="EMBL/GenBank/DDBJ databases">
        <authorList>
            <person name="Martin C."/>
        </authorList>
    </citation>
    <scope>NUCLEOTIDE SEQUENCE</scope>
</reference>
<keyword evidence="8" id="KW-0479">Metal-binding</keyword>
<dbReference type="InterPro" id="IPR042556">
    <property type="entry name" value="AZUL_sf"/>
</dbReference>
<keyword evidence="7" id="KW-0808">Transferase</keyword>
<evidence type="ECO:0000256" key="8">
    <source>
        <dbReference type="ARBA" id="ARBA00022723"/>
    </source>
</evidence>
<evidence type="ECO:0000256" key="15">
    <source>
        <dbReference type="ARBA" id="ARBA00067504"/>
    </source>
</evidence>
<feature type="compositionally biased region" description="Polar residues" evidence="18">
    <location>
        <begin position="227"/>
        <end position="253"/>
    </location>
</feature>
<comment type="caution">
    <text evidence="19">The sequence shown here is derived from an EMBL/GenBank/DDBJ whole genome shotgun (WGS) entry which is preliminary data.</text>
</comment>
<dbReference type="EMBL" id="CAIIXF020000002">
    <property type="protein sequence ID" value="CAH1777303.1"/>
    <property type="molecule type" value="Genomic_DNA"/>
</dbReference>
<dbReference type="GO" id="GO:0042752">
    <property type="term" value="P:regulation of circadian rhythm"/>
    <property type="evidence" value="ECO:0007669"/>
    <property type="project" value="UniProtKB-ARBA"/>
</dbReference>
<proteinExistence type="predicted"/>
<dbReference type="Gene3D" id="6.10.130.10">
    <property type="entry name" value="Ubiquitin-protein ligase E3A, N-terminal zinc-binding domain (AZUL)"/>
    <property type="match status" value="1"/>
</dbReference>
<dbReference type="GO" id="GO:0080090">
    <property type="term" value="P:regulation of primary metabolic process"/>
    <property type="evidence" value="ECO:0007669"/>
    <property type="project" value="UniProtKB-ARBA"/>
</dbReference>
<organism evidence="19 20">
    <name type="scientific">Owenia fusiformis</name>
    <name type="common">Polychaete worm</name>
    <dbReference type="NCBI Taxonomy" id="6347"/>
    <lineage>
        <taxon>Eukaryota</taxon>
        <taxon>Metazoa</taxon>
        <taxon>Spiralia</taxon>
        <taxon>Lophotrochozoa</taxon>
        <taxon>Annelida</taxon>
        <taxon>Polychaeta</taxon>
        <taxon>Sedentaria</taxon>
        <taxon>Canalipalpata</taxon>
        <taxon>Sabellida</taxon>
        <taxon>Oweniida</taxon>
        <taxon>Oweniidae</taxon>
        <taxon>Owenia</taxon>
    </lineage>
</organism>
<evidence type="ECO:0000256" key="14">
    <source>
        <dbReference type="ARBA" id="ARBA00023242"/>
    </source>
</evidence>
<dbReference type="Gene3D" id="3.30.2410.10">
    <property type="entry name" value="Hect, E3 ligase catalytic domain"/>
    <property type="match status" value="1"/>
</dbReference>
<keyword evidence="6" id="KW-0597">Phosphoprotein</keyword>
<keyword evidence="9" id="KW-0863">Zinc-finger</keyword>
<dbReference type="GO" id="GO:0048511">
    <property type="term" value="P:rhythmic process"/>
    <property type="evidence" value="ECO:0007669"/>
    <property type="project" value="UniProtKB-KW"/>
</dbReference>
<dbReference type="PANTHER" id="PTHR45700:SF8">
    <property type="entry name" value="HECT-TYPE E3 UBIQUITIN TRANSFERASE"/>
    <property type="match status" value="1"/>
</dbReference>
<dbReference type="Gene3D" id="3.90.1750.10">
    <property type="entry name" value="Hect, E3 ligase catalytic domains"/>
    <property type="match status" value="1"/>
</dbReference>
<dbReference type="InterPro" id="IPR000569">
    <property type="entry name" value="HECT_dom"/>
</dbReference>
<evidence type="ECO:0000256" key="16">
    <source>
        <dbReference type="ARBA" id="ARBA00077235"/>
    </source>
</evidence>
<keyword evidence="11" id="KW-0862">Zinc</keyword>
<dbReference type="GO" id="GO:0005737">
    <property type="term" value="C:cytoplasm"/>
    <property type="evidence" value="ECO:0007669"/>
    <property type="project" value="UniProtKB-SubCell"/>
</dbReference>
<keyword evidence="10" id="KW-0833">Ubl conjugation pathway</keyword>